<feature type="binding site" evidence="5 6">
    <location>
        <position position="57"/>
    </location>
    <ligand>
        <name>substrate</name>
    </ligand>
</feature>
<dbReference type="SUPFAM" id="SSF52283">
    <property type="entry name" value="Formate/glycerate dehydrogenase catalytic domain-like"/>
    <property type="match status" value="1"/>
</dbReference>
<dbReference type="GO" id="GO:0071269">
    <property type="term" value="P:L-homocysteine biosynthetic process"/>
    <property type="evidence" value="ECO:0007669"/>
    <property type="project" value="UniProtKB-UniRule"/>
</dbReference>
<dbReference type="GO" id="GO:0033353">
    <property type="term" value="P:S-adenosylmethionine cycle"/>
    <property type="evidence" value="ECO:0007669"/>
    <property type="project" value="TreeGrafter"/>
</dbReference>
<comment type="similarity">
    <text evidence="1 5 9">Belongs to the adenosylhomocysteinase family.</text>
</comment>
<feature type="binding site" evidence="5 6">
    <location>
        <position position="132"/>
    </location>
    <ligand>
        <name>substrate</name>
    </ligand>
</feature>
<feature type="domain" description="S-adenosyl-L-homocysteine hydrolase NAD binding" evidence="10">
    <location>
        <begin position="227"/>
        <end position="386"/>
    </location>
</feature>
<evidence type="ECO:0000256" key="1">
    <source>
        <dbReference type="ARBA" id="ARBA00007122"/>
    </source>
</evidence>
<feature type="binding site" evidence="7">
    <location>
        <position position="387"/>
    </location>
    <ligand>
        <name>NAD(+)</name>
        <dbReference type="ChEBI" id="CHEBI:57540"/>
    </ligand>
</feature>
<dbReference type="InterPro" id="IPR000043">
    <property type="entry name" value="Adenosylhomocysteinase-like"/>
</dbReference>
<evidence type="ECO:0000256" key="6">
    <source>
        <dbReference type="PIRSR" id="PIRSR001109-1"/>
    </source>
</evidence>
<dbReference type="SMART" id="SM00997">
    <property type="entry name" value="AdoHcyase_NAD"/>
    <property type="match status" value="1"/>
</dbReference>
<comment type="cofactor">
    <cofactor evidence="5 7 8">
        <name>NAD(+)</name>
        <dbReference type="ChEBI" id="CHEBI:57540"/>
    </cofactor>
    <text evidence="5 7 8">Binds 1 NAD(+) per subunit.</text>
</comment>
<dbReference type="STRING" id="937218.SAMN06297251_107100"/>
<dbReference type="FunFam" id="3.40.50.720:FF:000004">
    <property type="entry name" value="Adenosylhomocysteinase"/>
    <property type="match status" value="1"/>
</dbReference>
<dbReference type="AlphaFoldDB" id="A0A1W2BRW7"/>
<keyword evidence="2 5" id="KW-0554">One-carbon metabolism</keyword>
<dbReference type="UniPathway" id="UPA00314">
    <property type="reaction ID" value="UER00076"/>
</dbReference>
<evidence type="ECO:0000256" key="7">
    <source>
        <dbReference type="PIRSR" id="PIRSR001109-2"/>
    </source>
</evidence>
<keyword evidence="5" id="KW-0963">Cytoplasm</keyword>
<dbReference type="GO" id="GO:0005829">
    <property type="term" value="C:cytosol"/>
    <property type="evidence" value="ECO:0007669"/>
    <property type="project" value="TreeGrafter"/>
</dbReference>
<dbReference type="PANTHER" id="PTHR23420:SF0">
    <property type="entry name" value="ADENOSYLHOMOCYSTEINASE"/>
    <property type="match status" value="1"/>
</dbReference>
<dbReference type="NCBIfam" id="TIGR00936">
    <property type="entry name" value="ahcY"/>
    <property type="match status" value="1"/>
</dbReference>
<dbReference type="InterPro" id="IPR036291">
    <property type="entry name" value="NAD(P)-bd_dom_sf"/>
</dbReference>
<feature type="binding site" evidence="5 6">
    <location>
        <position position="222"/>
    </location>
    <ligand>
        <name>substrate</name>
    </ligand>
</feature>
<feature type="binding site" evidence="7">
    <location>
        <begin position="258"/>
        <end position="263"/>
    </location>
    <ligand>
        <name>NAD(+)</name>
        <dbReference type="ChEBI" id="CHEBI:57540"/>
    </ligand>
</feature>
<dbReference type="RefSeq" id="WP_084409919.1">
    <property type="nucleotide sequence ID" value="NZ_FWXR01000007.1"/>
</dbReference>
<dbReference type="SUPFAM" id="SSF51735">
    <property type="entry name" value="NAD(P)-binding Rossmann-fold domains"/>
    <property type="match status" value="1"/>
</dbReference>
<comment type="pathway">
    <text evidence="5 8">Amino-acid biosynthesis; L-homocysteine biosynthesis; L-homocysteine from S-adenosyl-L-homocysteine: step 1/1.</text>
</comment>
<feature type="binding site" evidence="5">
    <location>
        <position position="314"/>
    </location>
    <ligand>
        <name>NAD(+)</name>
        <dbReference type="ChEBI" id="CHEBI:57540"/>
    </ligand>
</feature>
<dbReference type="NCBIfam" id="NF004005">
    <property type="entry name" value="PRK05476.2-3"/>
    <property type="match status" value="1"/>
</dbReference>
<dbReference type="PIRSF" id="PIRSF001109">
    <property type="entry name" value="Ad_hcy_hydrolase"/>
    <property type="match status" value="1"/>
</dbReference>
<dbReference type="CDD" id="cd00401">
    <property type="entry name" value="SAHH"/>
    <property type="match status" value="1"/>
</dbReference>
<keyword evidence="3 5" id="KW-0378">Hydrolase</keyword>
<organism evidence="11 12">
    <name type="scientific">Fulvimarina manganoxydans</name>
    <dbReference type="NCBI Taxonomy" id="937218"/>
    <lineage>
        <taxon>Bacteria</taxon>
        <taxon>Pseudomonadati</taxon>
        <taxon>Pseudomonadota</taxon>
        <taxon>Alphaproteobacteria</taxon>
        <taxon>Hyphomicrobiales</taxon>
        <taxon>Aurantimonadaceae</taxon>
        <taxon>Fulvimarina</taxon>
    </lineage>
</organism>
<dbReference type="EC" id="3.13.2.1" evidence="5"/>
<sequence>MAESTDYIVKDMSLADYGRKEIQIAETEMPGLMACREEFGADQPLKGARITGSLHMTIQTAVLIETLTALGAEVRWASCNIFSTQDHAAAAIAASGVPVFAIKGETLEEYWTYTDRIFQWSDGQPSNMILDDGGDATMYILLGARAEAGEDVLSNPGNEEEEILFAQIKKRMAETPGFFAKQRDAIKGVTEETTTGVNRLYQLQKKGLLPFPAINVNDSVTKSKFDNKYGCKESLVDGIRRGTDVMMAGKVAVVCGYGDVGKGSAQSLAGAGARVKVTEVDPICALQAAMDGFEVVTLEDAGPTADIVITTTGNKDVVTLDHMRSFKDMAIVGNIGHFDNEIQVGALRNMQWTNIKPQVDMVTFPDGKRMLLLSEGRLLNLGNATGHPSFVMSASFTNQTLAQIELFTKGGQYENKVYVLPKHLDEKVARLHLGKLGAKLTELSEAQADYIGVTPQGPFKPEHYRY</sequence>
<dbReference type="SMART" id="SM00996">
    <property type="entry name" value="AdoHcyase"/>
    <property type="match status" value="1"/>
</dbReference>
<evidence type="ECO:0000256" key="4">
    <source>
        <dbReference type="ARBA" id="ARBA00023027"/>
    </source>
</evidence>
<dbReference type="PROSITE" id="PS00739">
    <property type="entry name" value="ADOHCYASE_2"/>
    <property type="match status" value="1"/>
</dbReference>
<evidence type="ECO:0000256" key="9">
    <source>
        <dbReference type="RuleBase" id="RU004166"/>
    </source>
</evidence>
<evidence type="ECO:0000259" key="10">
    <source>
        <dbReference type="SMART" id="SM00997"/>
    </source>
</evidence>
<dbReference type="HAMAP" id="MF_00563">
    <property type="entry name" value="AdoHcyase"/>
    <property type="match status" value="1"/>
</dbReference>
<feature type="binding site" evidence="5 6">
    <location>
        <position position="226"/>
    </location>
    <ligand>
        <name>substrate</name>
    </ligand>
</feature>
<dbReference type="Proteomes" id="UP000192656">
    <property type="component" value="Unassembled WGS sequence"/>
</dbReference>
<dbReference type="GO" id="GO:0004013">
    <property type="term" value="F:adenosylhomocysteinase activity"/>
    <property type="evidence" value="ECO:0007669"/>
    <property type="project" value="UniProtKB-UniRule"/>
</dbReference>
<dbReference type="GO" id="GO:0006730">
    <property type="term" value="P:one-carbon metabolic process"/>
    <property type="evidence" value="ECO:0007669"/>
    <property type="project" value="UniProtKB-UniRule"/>
</dbReference>
<protein>
    <recommendedName>
        <fullName evidence="5">Adenosylhomocysteinase</fullName>
        <ecNumber evidence="5">3.13.2.1</ecNumber>
    </recommendedName>
    <alternativeName>
        <fullName evidence="5">S-adenosyl-L-homocysteine hydrolase</fullName>
        <shortName evidence="5">AdoHcyase</shortName>
    </alternativeName>
</protein>
<dbReference type="Pfam" id="PF05221">
    <property type="entry name" value="AdoHcyase"/>
    <property type="match status" value="1"/>
</dbReference>
<dbReference type="InterPro" id="IPR020082">
    <property type="entry name" value="S-Ado-L-homoCys_hydrolase_CS"/>
</dbReference>
<evidence type="ECO:0000256" key="2">
    <source>
        <dbReference type="ARBA" id="ARBA00022563"/>
    </source>
</evidence>
<feature type="binding site" evidence="5 7">
    <location>
        <position position="380"/>
    </location>
    <ligand>
        <name>NAD(+)</name>
        <dbReference type="ChEBI" id="CHEBI:57540"/>
    </ligand>
</feature>
<dbReference type="InterPro" id="IPR042172">
    <property type="entry name" value="Adenosylhomocyst_ase-like_sf"/>
</dbReference>
<comment type="subcellular location">
    <subcellularLocation>
        <location evidence="5">Cytoplasm</location>
    </subcellularLocation>
</comment>
<feature type="binding site" evidence="5 6">
    <location>
        <position position="192"/>
    </location>
    <ligand>
        <name>substrate</name>
    </ligand>
</feature>
<evidence type="ECO:0000256" key="8">
    <source>
        <dbReference type="RuleBase" id="RU000548"/>
    </source>
</evidence>
<comment type="catalytic activity">
    <reaction evidence="5 8">
        <text>S-adenosyl-L-homocysteine + H2O = L-homocysteine + adenosine</text>
        <dbReference type="Rhea" id="RHEA:21708"/>
        <dbReference type="ChEBI" id="CHEBI:15377"/>
        <dbReference type="ChEBI" id="CHEBI:16335"/>
        <dbReference type="ChEBI" id="CHEBI:57856"/>
        <dbReference type="ChEBI" id="CHEBI:58199"/>
        <dbReference type="EC" id="3.13.2.1"/>
    </reaction>
</comment>
<name>A0A1W2BRW7_9HYPH</name>
<feature type="binding site" evidence="5 7">
    <location>
        <begin position="193"/>
        <end position="195"/>
    </location>
    <ligand>
        <name>NAD(+)</name>
        <dbReference type="ChEBI" id="CHEBI:57540"/>
    </ligand>
</feature>
<keyword evidence="12" id="KW-1185">Reference proteome</keyword>
<keyword evidence="4 5" id="KW-0520">NAD</keyword>
<evidence type="ECO:0000256" key="5">
    <source>
        <dbReference type="HAMAP-Rule" id="MF_00563"/>
    </source>
</evidence>
<accession>A0A1W2BRW7</accession>
<dbReference type="PROSITE" id="PS00738">
    <property type="entry name" value="ADOHCYASE_1"/>
    <property type="match status" value="1"/>
</dbReference>
<dbReference type="Gene3D" id="3.40.50.1480">
    <property type="entry name" value="Adenosylhomocysteinase-like"/>
    <property type="match status" value="1"/>
</dbReference>
<feature type="binding site" evidence="5">
    <location>
        <position position="227"/>
    </location>
    <ligand>
        <name>NAD(+)</name>
        <dbReference type="ChEBI" id="CHEBI:57540"/>
    </ligand>
</feature>
<dbReference type="EMBL" id="FWXR01000007">
    <property type="protein sequence ID" value="SMC75727.1"/>
    <property type="molecule type" value="Genomic_DNA"/>
</dbReference>
<feature type="binding site" evidence="5 7">
    <location>
        <begin position="335"/>
        <end position="337"/>
    </location>
    <ligand>
        <name>NAD(+)</name>
        <dbReference type="ChEBI" id="CHEBI:57540"/>
    </ligand>
</feature>
<feature type="binding site" evidence="5 7">
    <location>
        <position position="279"/>
    </location>
    <ligand>
        <name>NAD(+)</name>
        <dbReference type="ChEBI" id="CHEBI:57540"/>
    </ligand>
</feature>
<dbReference type="Pfam" id="PF00670">
    <property type="entry name" value="AdoHcyase_NAD"/>
    <property type="match status" value="1"/>
</dbReference>
<dbReference type="PANTHER" id="PTHR23420">
    <property type="entry name" value="ADENOSYLHOMOCYSTEINASE"/>
    <property type="match status" value="1"/>
</dbReference>
<evidence type="ECO:0000313" key="11">
    <source>
        <dbReference type="EMBL" id="SMC75727.1"/>
    </source>
</evidence>
<comment type="function">
    <text evidence="5">May play a key role in the regulation of the intracellular concentration of adenosylhomocysteine.</text>
</comment>
<evidence type="ECO:0000313" key="12">
    <source>
        <dbReference type="Proteomes" id="UP000192656"/>
    </source>
</evidence>
<proteinExistence type="inferred from homology"/>
<evidence type="ECO:0000256" key="3">
    <source>
        <dbReference type="ARBA" id="ARBA00022801"/>
    </source>
</evidence>
<dbReference type="Gene3D" id="3.40.50.720">
    <property type="entry name" value="NAD(P)-binding Rossmann-like Domain"/>
    <property type="match status" value="1"/>
</dbReference>
<dbReference type="InterPro" id="IPR015878">
    <property type="entry name" value="Ado_hCys_hydrolase_NAD-bd"/>
</dbReference>
<feature type="binding site" evidence="5">
    <location>
        <begin position="256"/>
        <end position="261"/>
    </location>
    <ligand>
        <name>NAD(+)</name>
        <dbReference type="ChEBI" id="CHEBI:57540"/>
    </ligand>
</feature>
<dbReference type="OrthoDB" id="9802717at2"/>
<gene>
    <name evidence="5" type="primary">ahcY</name>
    <name evidence="11" type="ORF">SAMN06297251_107100</name>
</gene>
<reference evidence="11 12" key="1">
    <citation type="submission" date="2017-04" db="EMBL/GenBank/DDBJ databases">
        <authorList>
            <person name="Afonso C.L."/>
            <person name="Miller P.J."/>
            <person name="Scott M.A."/>
            <person name="Spackman E."/>
            <person name="Goraichik I."/>
            <person name="Dimitrov K.M."/>
            <person name="Suarez D.L."/>
            <person name="Swayne D.E."/>
        </authorList>
    </citation>
    <scope>NUCLEOTIDE SEQUENCE [LARGE SCALE GENOMIC DNA]</scope>
    <source>
        <strain evidence="11 12">CGMCC 1.10972</strain>
    </source>
</reference>